<comment type="similarity">
    <text evidence="1">Belongs to the membrane fusion protein (MFP) (TC 8.A.1) family.</text>
</comment>
<reference evidence="4 5" key="1">
    <citation type="submission" date="2016-03" db="EMBL/GenBank/DDBJ databases">
        <title>Niastella vici sp. nov., isolated from farmland soil.</title>
        <authorList>
            <person name="Chen L."/>
            <person name="Wang D."/>
            <person name="Yang S."/>
            <person name="Wang G."/>
        </authorList>
    </citation>
    <scope>NUCLEOTIDE SEQUENCE [LARGE SCALE GENOMIC DNA]</scope>
    <source>
        <strain evidence="4 5">DJ57</strain>
    </source>
</reference>
<dbReference type="Proteomes" id="UP000192796">
    <property type="component" value="Unassembled WGS sequence"/>
</dbReference>
<dbReference type="PANTHER" id="PTHR30469">
    <property type="entry name" value="MULTIDRUG RESISTANCE PROTEIN MDTA"/>
    <property type="match status" value="1"/>
</dbReference>
<dbReference type="OrthoDB" id="9806939at2"/>
<dbReference type="InterPro" id="IPR058625">
    <property type="entry name" value="MdtA-like_BSH"/>
</dbReference>
<name>A0A1V9FNZ7_9BACT</name>
<accession>A0A1V9FNZ7</accession>
<evidence type="ECO:0000259" key="3">
    <source>
        <dbReference type="Pfam" id="PF25954"/>
    </source>
</evidence>
<feature type="domain" description="CusB-like beta-barrel" evidence="3">
    <location>
        <begin position="209"/>
        <end position="281"/>
    </location>
</feature>
<evidence type="ECO:0000313" key="5">
    <source>
        <dbReference type="Proteomes" id="UP000192796"/>
    </source>
</evidence>
<gene>
    <name evidence="4" type="ORF">A3860_34660</name>
</gene>
<dbReference type="Gene3D" id="2.40.30.170">
    <property type="match status" value="1"/>
</dbReference>
<dbReference type="Pfam" id="PF25917">
    <property type="entry name" value="BSH_RND"/>
    <property type="match status" value="1"/>
</dbReference>
<protein>
    <submittedName>
        <fullName evidence="4">Uncharacterized protein</fullName>
    </submittedName>
</protein>
<dbReference type="Gene3D" id="1.10.287.470">
    <property type="entry name" value="Helix hairpin bin"/>
    <property type="match status" value="1"/>
</dbReference>
<evidence type="ECO:0000313" key="4">
    <source>
        <dbReference type="EMBL" id="OQP60075.1"/>
    </source>
</evidence>
<dbReference type="PANTHER" id="PTHR30469:SF37">
    <property type="entry name" value="RAGD PROTEIN"/>
    <property type="match status" value="1"/>
</dbReference>
<organism evidence="4 5">
    <name type="scientific">Niastella vici</name>
    <dbReference type="NCBI Taxonomy" id="1703345"/>
    <lineage>
        <taxon>Bacteria</taxon>
        <taxon>Pseudomonadati</taxon>
        <taxon>Bacteroidota</taxon>
        <taxon>Chitinophagia</taxon>
        <taxon>Chitinophagales</taxon>
        <taxon>Chitinophagaceae</taxon>
        <taxon>Niastella</taxon>
    </lineage>
</organism>
<proteinExistence type="inferred from homology"/>
<dbReference type="Gene3D" id="2.40.420.20">
    <property type="match status" value="1"/>
</dbReference>
<dbReference type="GO" id="GO:1990281">
    <property type="term" value="C:efflux pump complex"/>
    <property type="evidence" value="ECO:0007669"/>
    <property type="project" value="TreeGrafter"/>
</dbReference>
<dbReference type="Gene3D" id="2.40.50.100">
    <property type="match status" value="1"/>
</dbReference>
<feature type="domain" description="Multidrug resistance protein MdtA-like barrel-sandwich hybrid" evidence="2">
    <location>
        <begin position="59"/>
        <end position="197"/>
    </location>
</feature>
<dbReference type="AlphaFoldDB" id="A0A1V9FNZ7"/>
<dbReference type="RefSeq" id="WP_081153574.1">
    <property type="nucleotide sequence ID" value="NZ_LVYD01000066.1"/>
</dbReference>
<dbReference type="NCBIfam" id="TIGR01730">
    <property type="entry name" value="RND_mfp"/>
    <property type="match status" value="1"/>
</dbReference>
<dbReference type="InterPro" id="IPR006143">
    <property type="entry name" value="RND_pump_MFP"/>
</dbReference>
<keyword evidence="5" id="KW-1185">Reference proteome</keyword>
<dbReference type="PROSITE" id="PS51257">
    <property type="entry name" value="PROKAR_LIPOPROTEIN"/>
    <property type="match status" value="1"/>
</dbReference>
<evidence type="ECO:0000259" key="2">
    <source>
        <dbReference type="Pfam" id="PF25917"/>
    </source>
</evidence>
<dbReference type="Pfam" id="PF25954">
    <property type="entry name" value="Beta-barrel_RND_2"/>
    <property type="match status" value="1"/>
</dbReference>
<dbReference type="EMBL" id="LVYD01000066">
    <property type="protein sequence ID" value="OQP60075.1"/>
    <property type="molecule type" value="Genomic_DNA"/>
</dbReference>
<evidence type="ECO:0000256" key="1">
    <source>
        <dbReference type="ARBA" id="ARBA00009477"/>
    </source>
</evidence>
<comment type="caution">
    <text evidence="4">The sequence shown here is derived from an EMBL/GenBank/DDBJ whole genome shotgun (WGS) entry which is preliminary data.</text>
</comment>
<dbReference type="SUPFAM" id="SSF111369">
    <property type="entry name" value="HlyD-like secretion proteins"/>
    <property type="match status" value="1"/>
</dbReference>
<dbReference type="GO" id="GO:0015562">
    <property type="term" value="F:efflux transmembrane transporter activity"/>
    <property type="evidence" value="ECO:0007669"/>
    <property type="project" value="TreeGrafter"/>
</dbReference>
<sequence>MRFFTGLVLYITIAACNEPKATEPEKKAEKPDSVKAFILTVDSAKKALSLPGELLSNENAQIRAKVQGYIKKLNVDIGSKVSKGQVLALIDAPEISTRIKELNEKVYAAQSRYRSSKDYFDRIYTASKADGVIAASELERTRNQMMADSSEYNASVFAASSYRQIGGYLAILAPYSGTITKRNIVVGSFVGNANEQPLFELEDNSVLRLRVAVPEIYTNAVLLNNTGELSTRSLPDKKIKAQLVRKTGSIDNATRSELWEFEVPNTTGELKAGSYADVRLQFLRSGQTFVVPVSAVVTTLEKKFVIKASSDTLQWIDVRAGFNMGDKQEIFGELKVGDTLIVKGNEEMKVGTKVIPAIHKP</sequence>
<dbReference type="InterPro" id="IPR058792">
    <property type="entry name" value="Beta-barrel_RND_2"/>
</dbReference>
<dbReference type="STRING" id="1703345.A3860_34660"/>